<accession>A0A0K8PLW3</accession>
<protein>
    <submittedName>
        <fullName evidence="9">Secreted arabinase</fullName>
    </submittedName>
</protein>
<feature type="active site" description="Proton acceptor" evidence="6">
    <location>
        <position position="78"/>
    </location>
</feature>
<dbReference type="AlphaFoldDB" id="A0A0K8PLW3"/>
<dbReference type="PANTHER" id="PTHR43301:SF3">
    <property type="entry name" value="ARABINAN ENDO-1,5-ALPHA-L-ARABINOSIDASE A-RELATED"/>
    <property type="match status" value="1"/>
</dbReference>
<evidence type="ECO:0000256" key="7">
    <source>
        <dbReference type="PIRSR" id="PIRSR606710-2"/>
    </source>
</evidence>
<dbReference type="Proteomes" id="UP000053859">
    <property type="component" value="Unassembled WGS sequence"/>
</dbReference>
<keyword evidence="4 5" id="KW-0326">Glycosidase</keyword>
<dbReference type="SUPFAM" id="SSF75005">
    <property type="entry name" value="Arabinanase/levansucrase/invertase"/>
    <property type="match status" value="1"/>
</dbReference>
<evidence type="ECO:0000256" key="2">
    <source>
        <dbReference type="ARBA" id="ARBA00009865"/>
    </source>
</evidence>
<dbReference type="InterPro" id="IPR006710">
    <property type="entry name" value="Glyco_hydro_43"/>
</dbReference>
<feature type="signal peptide" evidence="8">
    <location>
        <begin position="1"/>
        <end position="34"/>
    </location>
</feature>
<gene>
    <name evidence="9" type="ORF">SAZU_3742</name>
</gene>
<keyword evidence="3 5" id="KW-0378">Hydrolase</keyword>
<reference evidence="9" key="1">
    <citation type="journal article" date="2015" name="Genome Announc.">
        <title>Draft Genome Sequence of Thiostrepton-Producing Streptomyces azureus ATCC 14921.</title>
        <authorList>
            <person name="Sakihara K."/>
            <person name="Maeda J."/>
            <person name="Tashiro K."/>
            <person name="Fujino Y."/>
            <person name="Kuhara S."/>
            <person name="Ohshima T."/>
            <person name="Ogata S."/>
            <person name="Doi K."/>
        </authorList>
    </citation>
    <scope>NUCLEOTIDE SEQUENCE [LARGE SCALE GENOMIC DNA]</scope>
    <source>
        <strain evidence="9">ATCC14921</strain>
    </source>
</reference>
<dbReference type="InterPro" id="IPR050727">
    <property type="entry name" value="GH43_arabinanases"/>
</dbReference>
<evidence type="ECO:0000256" key="4">
    <source>
        <dbReference type="ARBA" id="ARBA00023295"/>
    </source>
</evidence>
<sequence>MTELHGHGKARHRRKKTALLAGVALALTAAGAMAYGTAFGVFGEDAQPKAAAAAGQSTSGASAYPGPGRVTGDVVVHDPTMLRAPNGRYLLHSTHGYLEFRTSTDRVAFSRNGNAFSSPPRWWSRYSPENDPWAPDLSYHGGRYLMYYSVSRFRSNSSAIGLATSTTGMPGSWKDQGIVHSSTSSSDYNAIDPDLFVDDDGKWWLVFGSHWSGIKMIRLDPKTGKQHAKDTTRHSLASRTTGARAVEGPTVVKRNGYYYLFASYDTCCSGTASTYKIKVGRATSPTGPYHDRNGVAMNKNGGTVVMASQGSVIGPGGQDIMRDGGKDLLVYHYYDGRDRGTSKLGLNLLKWSGGWPTAY</sequence>
<keyword evidence="10" id="KW-1185">Reference proteome</keyword>
<dbReference type="PATRIC" id="fig|146537.3.peg.3940"/>
<evidence type="ECO:0000313" key="9">
    <source>
        <dbReference type="EMBL" id="GAP48877.1"/>
    </source>
</evidence>
<organism evidence="9 10">
    <name type="scientific">Streptomyces azureus</name>
    <dbReference type="NCBI Taxonomy" id="146537"/>
    <lineage>
        <taxon>Bacteria</taxon>
        <taxon>Bacillati</taxon>
        <taxon>Actinomycetota</taxon>
        <taxon>Actinomycetes</taxon>
        <taxon>Kitasatosporales</taxon>
        <taxon>Streptomycetaceae</taxon>
        <taxon>Streptomyces</taxon>
    </lineage>
</organism>
<name>A0A0K8PLW3_STRAJ</name>
<feature type="site" description="Important for catalytic activity, responsible for pKa modulation of the active site Glu and correct orientation of both the proton donor and substrate" evidence="7">
    <location>
        <position position="192"/>
    </location>
</feature>
<feature type="active site" description="Proton donor" evidence="6">
    <location>
        <position position="247"/>
    </location>
</feature>
<comment type="similarity">
    <text evidence="2 5">Belongs to the glycosyl hydrolase 43 family.</text>
</comment>
<comment type="pathway">
    <text evidence="1 5">Glycan metabolism; L-arabinan degradation.</text>
</comment>
<dbReference type="Gene3D" id="2.115.10.20">
    <property type="entry name" value="Glycosyl hydrolase domain, family 43"/>
    <property type="match status" value="1"/>
</dbReference>
<evidence type="ECO:0000256" key="5">
    <source>
        <dbReference type="PIRNR" id="PIRNR026534"/>
    </source>
</evidence>
<proteinExistence type="inferred from homology"/>
<dbReference type="GO" id="GO:0046558">
    <property type="term" value="F:arabinan endo-1,5-alpha-L-arabinosidase activity"/>
    <property type="evidence" value="ECO:0007669"/>
    <property type="project" value="InterPro"/>
</dbReference>
<dbReference type="InterPro" id="IPR016840">
    <property type="entry name" value="Glyco_hydro_43_endo_a_Ara-ase"/>
</dbReference>
<dbReference type="CDD" id="cd08998">
    <property type="entry name" value="GH43_Arb43a-like"/>
    <property type="match status" value="1"/>
</dbReference>
<dbReference type="PIRSF" id="PIRSF026534">
    <property type="entry name" value="Endo_alpha-L-arabinosidase"/>
    <property type="match status" value="1"/>
</dbReference>
<dbReference type="UniPathway" id="UPA00667"/>
<dbReference type="PANTHER" id="PTHR43301">
    <property type="entry name" value="ARABINAN ENDO-1,5-ALPHA-L-ARABINOSIDASE"/>
    <property type="match status" value="1"/>
</dbReference>
<evidence type="ECO:0000313" key="10">
    <source>
        <dbReference type="Proteomes" id="UP000053859"/>
    </source>
</evidence>
<evidence type="ECO:0000256" key="8">
    <source>
        <dbReference type="SAM" id="SignalP"/>
    </source>
</evidence>
<evidence type="ECO:0000256" key="3">
    <source>
        <dbReference type="ARBA" id="ARBA00022801"/>
    </source>
</evidence>
<dbReference type="InterPro" id="IPR023296">
    <property type="entry name" value="Glyco_hydro_beta-prop_sf"/>
</dbReference>
<keyword evidence="8" id="KW-0732">Signal</keyword>
<dbReference type="GO" id="GO:0031222">
    <property type="term" value="P:arabinan catabolic process"/>
    <property type="evidence" value="ECO:0007669"/>
    <property type="project" value="UniProtKB-UniPathway"/>
</dbReference>
<feature type="chain" id="PRO_5039514812" evidence="8">
    <location>
        <begin position="35"/>
        <end position="359"/>
    </location>
</feature>
<evidence type="ECO:0000256" key="6">
    <source>
        <dbReference type="PIRSR" id="PIRSR026534-1"/>
    </source>
</evidence>
<dbReference type="Pfam" id="PF04616">
    <property type="entry name" value="Glyco_hydro_43"/>
    <property type="match status" value="1"/>
</dbReference>
<evidence type="ECO:0000256" key="1">
    <source>
        <dbReference type="ARBA" id="ARBA00004834"/>
    </source>
</evidence>
<dbReference type="RefSeq" id="WP_236711717.1">
    <property type="nucleotide sequence ID" value="NZ_DF968282.1"/>
</dbReference>
<dbReference type="EMBL" id="DF968282">
    <property type="protein sequence ID" value="GAP48877.1"/>
    <property type="molecule type" value="Genomic_DNA"/>
</dbReference>